<dbReference type="Gene3D" id="1.10.530.10">
    <property type="match status" value="1"/>
</dbReference>
<dbReference type="PANTHER" id="PTHR30163:SF8">
    <property type="entry name" value="LYTIC MUREIN TRANSGLYCOSYLASE"/>
    <property type="match status" value="1"/>
</dbReference>
<dbReference type="GO" id="GO:0008933">
    <property type="term" value="F:peptidoglycan lytic transglycosylase activity"/>
    <property type="evidence" value="ECO:0007669"/>
    <property type="project" value="TreeGrafter"/>
</dbReference>
<dbReference type="SUPFAM" id="SSF53955">
    <property type="entry name" value="Lysozyme-like"/>
    <property type="match status" value="1"/>
</dbReference>
<evidence type="ECO:0000313" key="4">
    <source>
        <dbReference type="Proteomes" id="UP000557688"/>
    </source>
</evidence>
<keyword evidence="1" id="KW-0732">Signal</keyword>
<evidence type="ECO:0000256" key="1">
    <source>
        <dbReference type="SAM" id="SignalP"/>
    </source>
</evidence>
<dbReference type="InterPro" id="IPR023346">
    <property type="entry name" value="Lysozyme-like_dom_sf"/>
</dbReference>
<organism evidence="3 4">
    <name type="scientific">Endobacter medicaginis</name>
    <dbReference type="NCBI Taxonomy" id="1181271"/>
    <lineage>
        <taxon>Bacteria</taxon>
        <taxon>Pseudomonadati</taxon>
        <taxon>Pseudomonadota</taxon>
        <taxon>Alphaproteobacteria</taxon>
        <taxon>Acetobacterales</taxon>
        <taxon>Acetobacteraceae</taxon>
        <taxon>Endobacter</taxon>
    </lineage>
</organism>
<protein>
    <submittedName>
        <fullName evidence="3">Membrane-bound lytic murein transglycosylase B</fullName>
    </submittedName>
</protein>
<comment type="caution">
    <text evidence="3">The sequence shown here is derived from an EMBL/GenBank/DDBJ whole genome shotgun (WGS) entry which is preliminary data.</text>
</comment>
<sequence>MTTRRTLISGAASAAFLPAVASARPASRRAPAGDYQGFLEGVRAQAARAGVSDRILAAALDLSQPNARVLELDHHQPEFTMTWAQYRARIISQQKMTAGRQAYGAHLDLLTSVWQRYRVDPRIVAGIWGLESNYGSRIGTFQITDALATLAYEGRRASFFRNELIAALKILQAGDITPAAMVGSYAGAMGQPQFMPTSYLRYAVDFDGDGKRDIWHNLPDVFGSVANYLAESGWTPGEPWGQEVRLVGPAPAQTGRDVVRSLGAWEQLGVRRADGQRFSRQDVRGALLMPDGPGGDAFLVYHNFNTVRRYNASDYYALGVGLLGSSFA</sequence>
<reference evidence="3 4" key="1">
    <citation type="submission" date="2020-08" db="EMBL/GenBank/DDBJ databases">
        <title>Genomic Encyclopedia of Type Strains, Phase III (KMG-III): the genomes of soil and plant-associated and newly described type strains.</title>
        <authorList>
            <person name="Whitman W."/>
        </authorList>
    </citation>
    <scope>NUCLEOTIDE SEQUENCE [LARGE SCALE GENOMIC DNA]</scope>
    <source>
        <strain evidence="3 4">CECT 8088</strain>
    </source>
</reference>
<dbReference type="Pfam" id="PF13406">
    <property type="entry name" value="SLT_2"/>
    <property type="match status" value="1"/>
</dbReference>
<keyword evidence="4" id="KW-1185">Reference proteome</keyword>
<name>A0A839UXA6_9PROT</name>
<dbReference type="InterPro" id="IPR031304">
    <property type="entry name" value="SLT_2"/>
</dbReference>
<feature type="signal peptide" evidence="1">
    <location>
        <begin position="1"/>
        <end position="23"/>
    </location>
</feature>
<dbReference type="InterPro" id="IPR043426">
    <property type="entry name" value="MltB-like"/>
</dbReference>
<dbReference type="AlphaFoldDB" id="A0A839UXA6"/>
<dbReference type="FunFam" id="1.10.8.350:FF:000001">
    <property type="entry name" value="Lytic murein transglycosylase B"/>
    <property type="match status" value="1"/>
</dbReference>
<gene>
    <name evidence="3" type="ORF">FHR90_002825</name>
</gene>
<dbReference type="EMBL" id="JACHXV010000015">
    <property type="protein sequence ID" value="MBB3174978.1"/>
    <property type="molecule type" value="Genomic_DNA"/>
</dbReference>
<dbReference type="Proteomes" id="UP000557688">
    <property type="component" value="Unassembled WGS sequence"/>
</dbReference>
<dbReference type="NCBIfam" id="TIGR02283">
    <property type="entry name" value="MltB_2"/>
    <property type="match status" value="1"/>
</dbReference>
<dbReference type="Gene3D" id="1.10.8.350">
    <property type="entry name" value="Bacterial muramidase"/>
    <property type="match status" value="1"/>
</dbReference>
<dbReference type="RefSeq" id="WP_183275433.1">
    <property type="nucleotide sequence ID" value="NZ_JACHXV010000015.1"/>
</dbReference>
<accession>A0A839UXA6</accession>
<evidence type="ECO:0000259" key="2">
    <source>
        <dbReference type="Pfam" id="PF13406"/>
    </source>
</evidence>
<dbReference type="GO" id="GO:0009253">
    <property type="term" value="P:peptidoglycan catabolic process"/>
    <property type="evidence" value="ECO:0007669"/>
    <property type="project" value="TreeGrafter"/>
</dbReference>
<feature type="domain" description="Transglycosylase SLT" evidence="2">
    <location>
        <begin position="37"/>
        <end position="324"/>
    </location>
</feature>
<dbReference type="InterPro" id="IPR011970">
    <property type="entry name" value="MltB_2"/>
</dbReference>
<dbReference type="CDD" id="cd13399">
    <property type="entry name" value="Slt35-like"/>
    <property type="match status" value="1"/>
</dbReference>
<dbReference type="PANTHER" id="PTHR30163">
    <property type="entry name" value="MEMBRANE-BOUND LYTIC MUREIN TRANSGLYCOSYLASE B"/>
    <property type="match status" value="1"/>
</dbReference>
<evidence type="ECO:0000313" key="3">
    <source>
        <dbReference type="EMBL" id="MBB3174978.1"/>
    </source>
</evidence>
<dbReference type="PROSITE" id="PS51318">
    <property type="entry name" value="TAT"/>
    <property type="match status" value="1"/>
</dbReference>
<feature type="chain" id="PRO_5032587012" evidence="1">
    <location>
        <begin position="24"/>
        <end position="328"/>
    </location>
</feature>
<dbReference type="InterPro" id="IPR006311">
    <property type="entry name" value="TAT_signal"/>
</dbReference>
<proteinExistence type="predicted"/>